<gene>
    <name evidence="1" type="ORF">DFP95_102490</name>
</gene>
<comment type="caution">
    <text evidence="1">The sequence shown here is derived from an EMBL/GenBank/DDBJ whole genome shotgun (WGS) entry which is preliminary data.</text>
</comment>
<sequence length="376" mass="44081">MEIGAEANSKKLFVCTKPYQYLIARLIKQGCRFDKCDLVILNHFYKAEEFSERVRSTGVWNRVLFIDDGMLDQMKLQLNPLKKYFFYHSWRRFIPAAFKDISDYSEAFVAHDFVALEYAVIRKFSSEGKKTTLYEEGSGNYINNSTHKKWYMRMLKKMAPWFGLPGGYFGSLRWIDSIWLQRPELITSNRNNPIYRKTRGLPVTFQHFMQSPEIEKECYEIYPELHDVDALVRGYEELSVVLTDQFVDDVEDRNAYFRTIIDKINAATGNDNNPIFFKQHPGEVQPIDIVDDQISILPQKLPIELLYLIIQKNKIRKINLVSFGSTAILNLYDLCRADECMSVFIIDSMSMQEDVKLIATRFVDLAEKHQIRFQTL</sequence>
<dbReference type="RefSeq" id="WP_115991797.1">
    <property type="nucleotide sequence ID" value="NZ_QRDY01000002.1"/>
</dbReference>
<evidence type="ECO:0000313" key="1">
    <source>
        <dbReference type="EMBL" id="RED65068.1"/>
    </source>
</evidence>
<dbReference type="AlphaFoldDB" id="A0A3D9ITK8"/>
<accession>A0A3D9ITK8</accession>
<dbReference type="Proteomes" id="UP000256869">
    <property type="component" value="Unassembled WGS sequence"/>
</dbReference>
<dbReference type="Pfam" id="PF07388">
    <property type="entry name" value="A-2_8-polyST"/>
    <property type="match status" value="1"/>
</dbReference>
<dbReference type="Gene3D" id="3.40.50.11110">
    <property type="entry name" value="Sialyltransferase, C-terminal GT-B Rossman nucleotide-binding domain"/>
    <property type="match status" value="1"/>
</dbReference>
<keyword evidence="2" id="KW-1185">Reference proteome</keyword>
<dbReference type="OrthoDB" id="2676194at2"/>
<protein>
    <recommendedName>
        <fullName evidence="3">Capsular polysaccharide biosynthesis protein</fullName>
    </recommendedName>
</protein>
<dbReference type="InterPro" id="IPR010866">
    <property type="entry name" value="A-2_8-polyST"/>
</dbReference>
<proteinExistence type="predicted"/>
<name>A0A3D9ITK8_9BACL</name>
<dbReference type="EMBL" id="QRDY01000002">
    <property type="protein sequence ID" value="RED65068.1"/>
    <property type="molecule type" value="Genomic_DNA"/>
</dbReference>
<evidence type="ECO:0008006" key="3">
    <source>
        <dbReference type="Google" id="ProtNLM"/>
    </source>
</evidence>
<organism evidence="1 2">
    <name type="scientific">Cohnella lupini</name>
    <dbReference type="NCBI Taxonomy" id="1294267"/>
    <lineage>
        <taxon>Bacteria</taxon>
        <taxon>Bacillati</taxon>
        <taxon>Bacillota</taxon>
        <taxon>Bacilli</taxon>
        <taxon>Bacillales</taxon>
        <taxon>Paenibacillaceae</taxon>
        <taxon>Cohnella</taxon>
    </lineage>
</organism>
<reference evidence="1 2" key="1">
    <citation type="submission" date="2018-07" db="EMBL/GenBank/DDBJ databases">
        <title>Genomic Encyclopedia of Type Strains, Phase III (KMG-III): the genomes of soil and plant-associated and newly described type strains.</title>
        <authorList>
            <person name="Whitman W."/>
        </authorList>
    </citation>
    <scope>NUCLEOTIDE SEQUENCE [LARGE SCALE GENOMIC DNA]</scope>
    <source>
        <strain evidence="1 2">CECT 8236</strain>
    </source>
</reference>
<evidence type="ECO:0000313" key="2">
    <source>
        <dbReference type="Proteomes" id="UP000256869"/>
    </source>
</evidence>